<dbReference type="OrthoDB" id="422853at2759"/>
<dbReference type="AlphaFoldDB" id="A0A812REN7"/>
<dbReference type="Proteomes" id="UP000649617">
    <property type="component" value="Unassembled WGS sequence"/>
</dbReference>
<accession>A0A812REN7</accession>
<dbReference type="EMBL" id="CAJNIZ010020191">
    <property type="protein sequence ID" value="CAE7437510.1"/>
    <property type="molecule type" value="Genomic_DNA"/>
</dbReference>
<protein>
    <submittedName>
        <fullName evidence="2">Dhcr7 protein</fullName>
    </submittedName>
</protein>
<keyword evidence="3" id="KW-1185">Reference proteome</keyword>
<keyword evidence="1" id="KW-1133">Transmembrane helix</keyword>
<dbReference type="GO" id="GO:0016627">
    <property type="term" value="F:oxidoreductase activity, acting on the CH-CH group of donors"/>
    <property type="evidence" value="ECO:0007669"/>
    <property type="project" value="TreeGrafter"/>
</dbReference>
<dbReference type="InterPro" id="IPR010721">
    <property type="entry name" value="UstE-like"/>
</dbReference>
<organism evidence="2 3">
    <name type="scientific">Symbiodinium pilosum</name>
    <name type="common">Dinoflagellate</name>
    <dbReference type="NCBI Taxonomy" id="2952"/>
    <lineage>
        <taxon>Eukaryota</taxon>
        <taxon>Sar</taxon>
        <taxon>Alveolata</taxon>
        <taxon>Dinophyceae</taxon>
        <taxon>Suessiales</taxon>
        <taxon>Symbiodiniaceae</taxon>
        <taxon>Symbiodinium</taxon>
    </lineage>
</organism>
<comment type="caution">
    <text evidence="2">The sequence shown here is derived from an EMBL/GenBank/DDBJ whole genome shotgun (WGS) entry which is preliminary data.</text>
</comment>
<evidence type="ECO:0000313" key="3">
    <source>
        <dbReference type="Proteomes" id="UP000649617"/>
    </source>
</evidence>
<keyword evidence="1" id="KW-0472">Membrane</keyword>
<dbReference type="Gene3D" id="1.20.120.1630">
    <property type="match status" value="1"/>
</dbReference>
<dbReference type="PANTHER" id="PTHR21257">
    <property type="entry name" value="DELTA(14)-STEROL REDUCTASE"/>
    <property type="match status" value="1"/>
</dbReference>
<feature type="transmembrane region" description="Helical" evidence="1">
    <location>
        <begin position="66"/>
        <end position="97"/>
    </location>
</feature>
<gene>
    <name evidence="2" type="primary">dhcr7</name>
    <name evidence="2" type="ORF">SPIL2461_LOCUS10680</name>
</gene>
<feature type="transmembrane region" description="Helical" evidence="1">
    <location>
        <begin position="12"/>
        <end position="30"/>
    </location>
</feature>
<dbReference type="PROSITE" id="PS50244">
    <property type="entry name" value="S5A_REDUCTASE"/>
    <property type="match status" value="1"/>
</dbReference>
<reference evidence="2" key="1">
    <citation type="submission" date="2021-02" db="EMBL/GenBank/DDBJ databases">
        <authorList>
            <person name="Dougan E. K."/>
            <person name="Rhodes N."/>
            <person name="Thang M."/>
            <person name="Chan C."/>
        </authorList>
    </citation>
    <scope>NUCLEOTIDE SEQUENCE</scope>
</reference>
<name>A0A812REN7_SYMPI</name>
<proteinExistence type="predicted"/>
<evidence type="ECO:0000313" key="2">
    <source>
        <dbReference type="EMBL" id="CAE7437510.1"/>
    </source>
</evidence>
<sequence>MAWGTAQTRASSKGLAGLLVFLFGTWLNVYPEWQRHVWKREACHQGRLYMGGLFSLARHINYTGEILSFVGFSLVTGALWTMWVPAVMGLGMCTLSIREIEFYLSQRYKEDWAVYIQQVPWLMIPGLF</sequence>
<dbReference type="GO" id="GO:0005789">
    <property type="term" value="C:endoplasmic reticulum membrane"/>
    <property type="evidence" value="ECO:0007669"/>
    <property type="project" value="TreeGrafter"/>
</dbReference>
<keyword evidence="1" id="KW-0812">Transmembrane</keyword>
<evidence type="ECO:0000256" key="1">
    <source>
        <dbReference type="SAM" id="Phobius"/>
    </source>
</evidence>
<dbReference type="Pfam" id="PF06966">
    <property type="entry name" value="DUF1295"/>
    <property type="match status" value="1"/>
</dbReference>
<dbReference type="GO" id="GO:0016126">
    <property type="term" value="P:sterol biosynthetic process"/>
    <property type="evidence" value="ECO:0007669"/>
    <property type="project" value="TreeGrafter"/>
</dbReference>